<reference evidence="2 3" key="1">
    <citation type="submission" date="2016-10" db="EMBL/GenBank/DDBJ databases">
        <authorList>
            <person name="de Groot N.N."/>
        </authorList>
    </citation>
    <scope>NUCLEOTIDE SEQUENCE [LARGE SCALE GENOMIC DNA]</scope>
    <source>
        <strain evidence="2 3">APO</strain>
    </source>
</reference>
<dbReference type="InterPro" id="IPR002727">
    <property type="entry name" value="DUF47"/>
</dbReference>
<dbReference type="EMBL" id="FNPV01000002">
    <property type="protein sequence ID" value="SDY47802.1"/>
    <property type="molecule type" value="Genomic_DNA"/>
</dbReference>
<dbReference type="InterPro" id="IPR038078">
    <property type="entry name" value="PhoU-like_sf"/>
</dbReference>
<evidence type="ECO:0008006" key="4">
    <source>
        <dbReference type="Google" id="ProtNLM"/>
    </source>
</evidence>
<dbReference type="Proteomes" id="UP000199230">
    <property type="component" value="Unassembled WGS sequence"/>
</dbReference>
<evidence type="ECO:0000313" key="3">
    <source>
        <dbReference type="Proteomes" id="UP000199230"/>
    </source>
</evidence>
<protein>
    <recommendedName>
        <fullName evidence="4">Phosphate transport system protein</fullName>
    </recommendedName>
</protein>
<dbReference type="Pfam" id="PF01865">
    <property type="entry name" value="PhoU_div"/>
    <property type="match status" value="1"/>
</dbReference>
<dbReference type="PANTHER" id="PTHR36536">
    <property type="entry name" value="UPF0111 PROTEIN HI_1603"/>
    <property type="match status" value="1"/>
</dbReference>
<evidence type="ECO:0000313" key="2">
    <source>
        <dbReference type="EMBL" id="SDY47802.1"/>
    </source>
</evidence>
<proteinExistence type="inferred from homology"/>
<comment type="similarity">
    <text evidence="1">Belongs to the UPF0111 family.</text>
</comment>
<dbReference type="Gene3D" id="1.20.58.220">
    <property type="entry name" value="Phosphate transport system protein phou homolog 2, domain 2"/>
    <property type="match status" value="1"/>
</dbReference>
<organism evidence="2 3">
    <name type="scientific">Tindallia californiensis</name>
    <dbReference type="NCBI Taxonomy" id="159292"/>
    <lineage>
        <taxon>Bacteria</taxon>
        <taxon>Bacillati</taxon>
        <taxon>Bacillota</taxon>
        <taxon>Clostridia</taxon>
        <taxon>Peptostreptococcales</taxon>
        <taxon>Tindalliaceae</taxon>
        <taxon>Tindallia</taxon>
    </lineage>
</organism>
<dbReference type="AlphaFoldDB" id="A0A1H3K6G3"/>
<dbReference type="InterPro" id="IPR018445">
    <property type="entry name" value="Put_Phosphate_transp_reg"/>
</dbReference>
<accession>A0A1H3K6G3</accession>
<dbReference type="STRING" id="159292.SAMN05192546_102246"/>
<dbReference type="RefSeq" id="WP_093311119.1">
    <property type="nucleotide sequence ID" value="NZ_FNPV01000002.1"/>
</dbReference>
<keyword evidence="3" id="KW-1185">Reference proteome</keyword>
<dbReference type="OrthoDB" id="9767431at2"/>
<dbReference type="PANTHER" id="PTHR36536:SF3">
    <property type="entry name" value="UPF0111 PROTEIN HI_1603"/>
    <property type="match status" value="1"/>
</dbReference>
<gene>
    <name evidence="2" type="ORF">SAMN05192546_102246</name>
</gene>
<name>A0A1H3K6G3_9FIRM</name>
<sequence length="217" mass="25074">MKSFFRNHSRELEDEIDAYLKAITRGSLIFKEGINEYVEGKEEAFEKRVKEMTIAEKEADDKLKRIKYKLYAYNLIPEASGDILELTDALDEIVDRAKAVHLSLSIEKPVIPNFARESFISLNKASCEAADELMKGVRSFFQNTGMVEEHVAKVYFYEGEADKLEEEIARQVFNSQEINRLSHKIHLRYFVERIASISDIAEDVALKLSVFQLKRNI</sequence>
<evidence type="ECO:0000256" key="1">
    <source>
        <dbReference type="ARBA" id="ARBA00008591"/>
    </source>
</evidence>